<keyword evidence="2" id="KW-0680">Restriction system</keyword>
<dbReference type="Gene3D" id="3.90.220.20">
    <property type="entry name" value="DNA methylase specificity domains"/>
    <property type="match status" value="2"/>
</dbReference>
<dbReference type="InterPro" id="IPR052021">
    <property type="entry name" value="Type-I_RS_S_subunit"/>
</dbReference>
<dbReference type="SUPFAM" id="SSF116734">
    <property type="entry name" value="DNA methylase specificity domain"/>
    <property type="match status" value="2"/>
</dbReference>
<dbReference type="CDD" id="cd17267">
    <property type="entry name" value="RMtype1_S_EcoAO83I-TRD1-CR1_like"/>
    <property type="match status" value="1"/>
</dbReference>
<dbReference type="GO" id="GO:0009307">
    <property type="term" value="P:DNA restriction-modification system"/>
    <property type="evidence" value="ECO:0007669"/>
    <property type="project" value="UniProtKB-KW"/>
</dbReference>
<evidence type="ECO:0000313" key="6">
    <source>
        <dbReference type="EMBL" id="QTX12677.1"/>
    </source>
</evidence>
<dbReference type="PANTHER" id="PTHR30408:SF13">
    <property type="entry name" value="TYPE I RESTRICTION ENZYME HINDI SPECIFICITY SUBUNIT"/>
    <property type="match status" value="1"/>
</dbReference>
<evidence type="ECO:0000256" key="3">
    <source>
        <dbReference type="ARBA" id="ARBA00023125"/>
    </source>
</evidence>
<evidence type="ECO:0000256" key="1">
    <source>
        <dbReference type="ARBA" id="ARBA00010923"/>
    </source>
</evidence>
<dbReference type="CDD" id="cd17512">
    <property type="entry name" value="RMtype1_S_BceB55ORF5615P-TRD2-CR2_like"/>
    <property type="match status" value="1"/>
</dbReference>
<evidence type="ECO:0000259" key="4">
    <source>
        <dbReference type="Pfam" id="PF01420"/>
    </source>
</evidence>
<dbReference type="RefSeq" id="WP_207251945.1">
    <property type="nucleotide sequence ID" value="NZ_JAFMPM010000008.1"/>
</dbReference>
<dbReference type="PANTHER" id="PTHR30408">
    <property type="entry name" value="TYPE-1 RESTRICTION ENZYME ECOKI SPECIFICITY PROTEIN"/>
    <property type="match status" value="1"/>
</dbReference>
<dbReference type="GO" id="GO:0003677">
    <property type="term" value="F:DNA binding"/>
    <property type="evidence" value="ECO:0007669"/>
    <property type="project" value="UniProtKB-KW"/>
</dbReference>
<dbReference type="EMBL" id="JAFMPM010000008">
    <property type="protein sequence ID" value="MBO0614195.1"/>
    <property type="molecule type" value="Genomic_DNA"/>
</dbReference>
<keyword evidence="6" id="KW-0378">Hydrolase</keyword>
<name>A0A8B0SSM1_9GAMM</name>
<feature type="domain" description="Type I restriction modification DNA specificity" evidence="4">
    <location>
        <begin position="8"/>
        <end position="189"/>
    </location>
</feature>
<dbReference type="InterPro" id="IPR044946">
    <property type="entry name" value="Restrct_endonuc_typeI_TRD_sf"/>
</dbReference>
<keyword evidence="7" id="KW-1185">Reference proteome</keyword>
<accession>A0A8B0SSM1</accession>
<organism evidence="6">
    <name type="scientific">Thiothrix fructosivorans</name>
    <dbReference type="NCBI Taxonomy" id="111770"/>
    <lineage>
        <taxon>Bacteria</taxon>
        <taxon>Pseudomonadati</taxon>
        <taxon>Pseudomonadota</taxon>
        <taxon>Gammaproteobacteria</taxon>
        <taxon>Thiotrichales</taxon>
        <taxon>Thiotrichaceae</taxon>
        <taxon>Thiothrix</taxon>
    </lineage>
</organism>
<keyword evidence="3" id="KW-0238">DNA-binding</keyword>
<evidence type="ECO:0000313" key="5">
    <source>
        <dbReference type="EMBL" id="MBO0614195.1"/>
    </source>
</evidence>
<dbReference type="InterPro" id="IPR000055">
    <property type="entry name" value="Restrct_endonuc_typeI_TRD"/>
</dbReference>
<keyword evidence="6" id="KW-0255">Endonuclease</keyword>
<keyword evidence="6" id="KW-0540">Nuclease</keyword>
<reference evidence="5 7" key="1">
    <citation type="submission" date="2021-03" db="EMBL/GenBank/DDBJ databases">
        <title>Draft genome and methylome analysis of Thiotrix fructosivoruns ATCC 49748.</title>
        <authorList>
            <person name="Fomenkov A."/>
            <person name="Grabovich M.Y."/>
            <person name="Roberts R.J."/>
        </authorList>
    </citation>
    <scope>NUCLEOTIDE SEQUENCE [LARGE SCALE GENOMIC DNA]</scope>
    <source>
        <strain evidence="5 7">ATCC 49748</strain>
    </source>
</reference>
<sequence>MIESHSEINLGSVISTLKGNAFKSKDYAENGFPLIRVSDFTSNSVGKQAIVYVSYEVAEKNLKYQLKTGDILIQTVGSWQYNPASIVGKVVRVPKNLDGALLNQNAVKLIPSPLINKVFLYYRLKDESFKSHVIGCAQGAANQASITLSTINAFLFYLPPLQTQQKIAAILSAYDDLIENNLQRIKLLEEVAQITYEEWFVRMKFPGHETAQWNKATGLPEGWAKIPLGNMMIFHYGKGLRSHEKREGNVPIYSSAGIFGYHDTSLVDVPGIIVGRKGNVGSVFWSQEPFFPMDTTYYIESKESLYFAYFALKGVEFINNDAAVPGLNRNAAYAMKIISPVSELIELFEEKVKPAFVTIFNLKKQNELLREAREILLPRLMTGVIDVDQVEVPEALLARVA</sequence>
<proteinExistence type="inferred from homology"/>
<reference evidence="6" key="2">
    <citation type="submission" date="2021-04" db="EMBL/GenBank/DDBJ databases">
        <title>Complete Genome and methylome analysis of Thiothrix fructosivorans ATCC 49748.</title>
        <authorList>
            <person name="Fomenkov A."/>
            <person name="Sun L."/>
            <person name="Vincze T."/>
            <person name="Grabovich M.Y."/>
            <person name="Roberts R.J."/>
        </authorList>
    </citation>
    <scope>NUCLEOTIDE SEQUENCE</scope>
    <source>
        <strain evidence="6">ATCC 49748</strain>
    </source>
</reference>
<dbReference type="EMBL" id="CP072748">
    <property type="protein sequence ID" value="QTX12677.1"/>
    <property type="molecule type" value="Genomic_DNA"/>
</dbReference>
<evidence type="ECO:0000313" key="7">
    <source>
        <dbReference type="Proteomes" id="UP000664466"/>
    </source>
</evidence>
<feature type="domain" description="Type I restriction modification DNA specificity" evidence="4">
    <location>
        <begin position="220"/>
        <end position="313"/>
    </location>
</feature>
<dbReference type="AlphaFoldDB" id="A0A8B0SSM1"/>
<evidence type="ECO:0000256" key="2">
    <source>
        <dbReference type="ARBA" id="ARBA00022747"/>
    </source>
</evidence>
<dbReference type="GO" id="GO:0016787">
    <property type="term" value="F:hydrolase activity"/>
    <property type="evidence" value="ECO:0007669"/>
    <property type="project" value="UniProtKB-KW"/>
</dbReference>
<protein>
    <submittedName>
        <fullName evidence="6">Restriction endonuclease subunit S</fullName>
        <ecNumber evidence="6">3.1.21.-</ecNumber>
    </submittedName>
</protein>
<gene>
    <name evidence="6" type="ORF">J1836_010280</name>
    <name evidence="5" type="ORF">J1836_14900</name>
</gene>
<comment type="similarity">
    <text evidence="1">Belongs to the type-I restriction system S methylase family.</text>
</comment>
<dbReference type="Pfam" id="PF01420">
    <property type="entry name" value="Methylase_S"/>
    <property type="match status" value="2"/>
</dbReference>
<dbReference type="EC" id="3.1.21.-" evidence="6"/>
<dbReference type="Proteomes" id="UP000664466">
    <property type="component" value="Unassembled WGS sequence"/>
</dbReference>
<dbReference type="GO" id="GO:0004519">
    <property type="term" value="F:endonuclease activity"/>
    <property type="evidence" value="ECO:0007669"/>
    <property type="project" value="UniProtKB-KW"/>
</dbReference>